<dbReference type="EMBL" id="WHWB01033682">
    <property type="protein sequence ID" value="KAJ7418282.1"/>
    <property type="molecule type" value="Genomic_DNA"/>
</dbReference>
<evidence type="ECO:0000313" key="2">
    <source>
        <dbReference type="Proteomes" id="UP001145742"/>
    </source>
</evidence>
<reference evidence="1" key="1">
    <citation type="submission" date="2019-10" db="EMBL/GenBank/DDBJ databases">
        <authorList>
            <person name="Soares A.E.R."/>
            <person name="Aleixo A."/>
            <person name="Schneider P."/>
            <person name="Miyaki C.Y."/>
            <person name="Schneider M.P."/>
            <person name="Mello C."/>
            <person name="Vasconcelos A.T.R."/>
        </authorList>
    </citation>
    <scope>NUCLEOTIDE SEQUENCE</scope>
    <source>
        <tissue evidence="1">Muscle</tissue>
    </source>
</reference>
<proteinExistence type="predicted"/>
<gene>
    <name evidence="1" type="ORF">WISP_60039</name>
</gene>
<keyword evidence="2" id="KW-1185">Reference proteome</keyword>
<sequence length="77" mass="8362">MGLRKGCDGAAFMAIDPHPVAGHHQKEPGTILLALAFERYSDYESDPRICLAISTSVNPLPPANQAKPEDLAYLLKE</sequence>
<comment type="caution">
    <text evidence="1">The sequence shown here is derived from an EMBL/GenBank/DDBJ whole genome shotgun (WGS) entry which is preliminary data.</text>
</comment>
<accession>A0ABQ9DG05</accession>
<evidence type="ECO:0000313" key="1">
    <source>
        <dbReference type="EMBL" id="KAJ7418282.1"/>
    </source>
</evidence>
<dbReference type="Proteomes" id="UP001145742">
    <property type="component" value="Unassembled WGS sequence"/>
</dbReference>
<protein>
    <submittedName>
        <fullName evidence="1">Uncharacterized protein</fullName>
    </submittedName>
</protein>
<organism evidence="1 2">
    <name type="scientific">Willisornis vidua</name>
    <name type="common">Xingu scale-backed antbird</name>
    <dbReference type="NCBI Taxonomy" id="1566151"/>
    <lineage>
        <taxon>Eukaryota</taxon>
        <taxon>Metazoa</taxon>
        <taxon>Chordata</taxon>
        <taxon>Craniata</taxon>
        <taxon>Vertebrata</taxon>
        <taxon>Euteleostomi</taxon>
        <taxon>Archelosauria</taxon>
        <taxon>Archosauria</taxon>
        <taxon>Dinosauria</taxon>
        <taxon>Saurischia</taxon>
        <taxon>Theropoda</taxon>
        <taxon>Coelurosauria</taxon>
        <taxon>Aves</taxon>
        <taxon>Neognathae</taxon>
        <taxon>Neoaves</taxon>
        <taxon>Telluraves</taxon>
        <taxon>Australaves</taxon>
        <taxon>Passeriformes</taxon>
        <taxon>Thamnophilidae</taxon>
        <taxon>Willisornis</taxon>
    </lineage>
</organism>
<name>A0ABQ9DG05_9PASS</name>